<dbReference type="HOGENOM" id="CLU_036729_0_0_7"/>
<dbReference type="InterPro" id="IPR008794">
    <property type="entry name" value="Pro_racemase_fam"/>
</dbReference>
<evidence type="ECO:0000256" key="1">
    <source>
        <dbReference type="ARBA" id="ARBA00007529"/>
    </source>
</evidence>
<dbReference type="FunFam" id="3.10.310.10:FF:000005">
    <property type="entry name" value="Proline racemase"/>
    <property type="match status" value="1"/>
</dbReference>
<dbReference type="Gene3D" id="3.10.310.10">
    <property type="entry name" value="Diaminopimelate Epimerase, Chain A, domain 1"/>
    <property type="match status" value="2"/>
</dbReference>
<evidence type="ECO:0000313" key="2">
    <source>
        <dbReference type="EMBL" id="ACN17801.1"/>
    </source>
</evidence>
<organism evidence="2 3">
    <name type="scientific">Desulforapulum autotrophicum (strain ATCC 43914 / DSM 3382 / VKM B-1955 / HRM2)</name>
    <name type="common">Desulfobacterium autotrophicum</name>
    <dbReference type="NCBI Taxonomy" id="177437"/>
    <lineage>
        <taxon>Bacteria</taxon>
        <taxon>Pseudomonadati</taxon>
        <taxon>Thermodesulfobacteriota</taxon>
        <taxon>Desulfobacteria</taxon>
        <taxon>Desulfobacterales</taxon>
        <taxon>Desulfobacteraceae</taxon>
        <taxon>Desulforapulum</taxon>
    </lineage>
</organism>
<comment type="similarity">
    <text evidence="1">Belongs to the proline racemase family.</text>
</comment>
<accession>C0QHE2</accession>
<dbReference type="Pfam" id="PF05544">
    <property type="entry name" value="Pro_racemase"/>
    <property type="match status" value="1"/>
</dbReference>
<gene>
    <name evidence="2" type="primary">prdF2</name>
    <name evidence="2" type="ordered locus">HRM2_47520</name>
</gene>
<dbReference type="PANTHER" id="PTHR33442:SF5">
    <property type="entry name" value="BIFUNCTIONAL TRANS-3-HYDROXY-L-PROLINE DEHYDRATASE_2-EPIMERASE"/>
    <property type="match status" value="1"/>
</dbReference>
<protein>
    <submittedName>
        <fullName evidence="2">PrdF2</fullName>
        <ecNumber evidence="2">5.1.1.4</ecNumber>
    </submittedName>
</protein>
<dbReference type="SFLD" id="SFLDS00028">
    <property type="entry name" value="Proline_Racemase"/>
    <property type="match status" value="1"/>
</dbReference>
<keyword evidence="3" id="KW-1185">Reference proteome</keyword>
<dbReference type="PANTHER" id="PTHR33442">
    <property type="entry name" value="TRANS-3-HYDROXY-L-PROLINE DEHYDRATASE"/>
    <property type="match status" value="1"/>
</dbReference>
<dbReference type="GO" id="GO:0047580">
    <property type="term" value="F:4-hydroxyproline epimerase activity"/>
    <property type="evidence" value="ECO:0007669"/>
    <property type="project" value="TreeGrafter"/>
</dbReference>
<dbReference type="OrthoDB" id="181267at2"/>
<dbReference type="KEGG" id="dat:HRM2_47520"/>
<dbReference type="eggNOG" id="COG3938">
    <property type="taxonomic scope" value="Bacteria"/>
</dbReference>
<dbReference type="GO" id="GO:0018112">
    <property type="term" value="F:proline racemase activity"/>
    <property type="evidence" value="ECO:0007669"/>
    <property type="project" value="UniProtKB-EC"/>
</dbReference>
<dbReference type="SUPFAM" id="SSF54506">
    <property type="entry name" value="Diaminopimelate epimerase-like"/>
    <property type="match status" value="1"/>
</dbReference>
<keyword evidence="2" id="KW-0413">Isomerase</keyword>
<dbReference type="AlphaFoldDB" id="C0QHE2"/>
<sequence>MHFSKMITTVDSHTAGEPTRIITGGLPHISGKDMPAKKEWMQQNMDDLRRMLMWEPRGHQDMFGAVITSPVSPDADAGVIFMDGGGYLDMCGHGSIGAVTVLLETGMVTMDSKTGVNEKTVIIDTPAGKILARAVIENKKVTDVTIRNVPAFFYDTVELDLPEIGRTPIDISYGGNFFALVAAEHLQTTVEPKNIDQLRQWGLTIRDQVNQITKIFHPGTGNPAQVKLVEIYEKTVPPRNIVVFGSGQIDRSPCGTGTSAKMALLHSRGQLKIGEPYEYQSIFGTAFRGRIVDTLQVGDKSAIVPEITGRAHITGIHQFVVEDDDPFKCGFNINTNP</sequence>
<dbReference type="EMBL" id="CP001087">
    <property type="protein sequence ID" value="ACN17801.1"/>
    <property type="molecule type" value="Genomic_DNA"/>
</dbReference>
<dbReference type="Proteomes" id="UP000000442">
    <property type="component" value="Chromosome"/>
</dbReference>
<name>C0QHE2_DESAH</name>
<dbReference type="PIRSF" id="PIRSF029792">
    <property type="entry name" value="Pro_racemase"/>
    <property type="match status" value="1"/>
</dbReference>
<dbReference type="STRING" id="177437.HRM2_47520"/>
<evidence type="ECO:0000313" key="3">
    <source>
        <dbReference type="Proteomes" id="UP000000442"/>
    </source>
</evidence>
<dbReference type="FunFam" id="3.10.310.10:FF:000003">
    <property type="entry name" value="Proline racemase"/>
    <property type="match status" value="1"/>
</dbReference>
<proteinExistence type="inferred from homology"/>
<dbReference type="EC" id="5.1.1.4" evidence="2"/>
<reference evidence="2 3" key="1">
    <citation type="journal article" date="2009" name="Environ. Microbiol.">
        <title>Genome sequence of Desulfobacterium autotrophicum HRM2, a marine sulfate reducer oxidizing organic carbon completely to carbon dioxide.</title>
        <authorList>
            <person name="Strittmatter A.W."/>
            <person name="Liesegang H."/>
            <person name="Rabus R."/>
            <person name="Decker I."/>
            <person name="Amann J."/>
            <person name="Andres S."/>
            <person name="Henne A."/>
            <person name="Fricke W.F."/>
            <person name="Martinez-Arias R."/>
            <person name="Bartels D."/>
            <person name="Goesmann A."/>
            <person name="Krause L."/>
            <person name="Puehler A."/>
            <person name="Klenk H.P."/>
            <person name="Richter M."/>
            <person name="Schuler M."/>
            <person name="Gloeckner F.O."/>
            <person name="Meyerdierks A."/>
            <person name="Gottschalk G."/>
            <person name="Amann R."/>
        </authorList>
    </citation>
    <scope>NUCLEOTIDE SEQUENCE [LARGE SCALE GENOMIC DNA]</scope>
    <source>
        <strain evidence="3">ATCC 43914 / DSM 3382 / HRM2</strain>
    </source>
</reference>